<proteinExistence type="predicted"/>
<comment type="caution">
    <text evidence="2">The sequence shown here is derived from an EMBL/GenBank/DDBJ whole genome shotgun (WGS) entry which is preliminary data.</text>
</comment>
<dbReference type="RefSeq" id="WP_088754713.1">
    <property type="nucleotide sequence ID" value="NZ_NJGV01000006.1"/>
</dbReference>
<name>A0A225SX34_9BURK</name>
<evidence type="ECO:0000313" key="2">
    <source>
        <dbReference type="EMBL" id="OWY35298.1"/>
    </source>
</evidence>
<evidence type="ECO:0000256" key="1">
    <source>
        <dbReference type="SAM" id="MobiDB-lite"/>
    </source>
</evidence>
<protein>
    <submittedName>
        <fullName evidence="2">Uncharacterized protein</fullName>
    </submittedName>
</protein>
<accession>A0A225SX34</accession>
<keyword evidence="3" id="KW-1185">Reference proteome</keyword>
<organism evidence="2 3">
    <name type="scientific">Herbaspirillum aquaticum</name>
    <dbReference type="NCBI Taxonomy" id="568783"/>
    <lineage>
        <taxon>Bacteria</taxon>
        <taxon>Pseudomonadati</taxon>
        <taxon>Pseudomonadota</taxon>
        <taxon>Betaproteobacteria</taxon>
        <taxon>Burkholderiales</taxon>
        <taxon>Oxalobacteraceae</taxon>
        <taxon>Herbaspirillum</taxon>
    </lineage>
</organism>
<dbReference type="AlphaFoldDB" id="A0A225SX34"/>
<evidence type="ECO:0000313" key="3">
    <source>
        <dbReference type="Proteomes" id="UP000214747"/>
    </source>
</evidence>
<feature type="region of interest" description="Disordered" evidence="1">
    <location>
        <begin position="323"/>
        <end position="342"/>
    </location>
</feature>
<reference evidence="2 3" key="1">
    <citation type="journal article" date="2010" name="Int. J. Syst. Evol. Microbiol.">
        <title>Reclassification of Herbaspirillum putei as a later heterotypic synonym of Herbaspirillum huttiense, with the description of H. huttiense subsp. huttiense subsp. nov. and H. huttiense subsp. putei subsp. nov., comb. nov., and description of Herbaspirillum aquaticum sp. nov.</title>
        <authorList>
            <person name="Dobritsa A.P."/>
            <person name="Reddy M.C."/>
            <person name="Samadpour M."/>
        </authorList>
    </citation>
    <scope>NUCLEOTIDE SEQUENCE [LARGE SCALE GENOMIC DNA]</scope>
    <source>
        <strain evidence="2 3">IEH 4430</strain>
    </source>
</reference>
<dbReference type="EMBL" id="NJGV01000006">
    <property type="protein sequence ID" value="OWY35298.1"/>
    <property type="molecule type" value="Genomic_DNA"/>
</dbReference>
<dbReference type="Proteomes" id="UP000214747">
    <property type="component" value="Unassembled WGS sequence"/>
</dbReference>
<sequence length="643" mass="70431">MARASIIQTNFTSGELSPRVALGRMDVAKYANGCKTLENCIVTIQGGAIRRPGTRFIGEIKNSQPGRLISFVYSRDQAYVLLMGGGYMWFYKNRARIGTYEIATPYTIAQMPAVSYVQKSDTAFFAHQSVYPQRLQRLGDASWVMANAPFVTEPFADLGNTPNATLTPSVAAEINQAVVLTIDPAIWTIADYGKYVSINSGLAVITNILDSARVEARTLAPISSVVKAPADSWILMEVAWNPSRGYPRAVTINKQRLYYANTFAFPQTVWGSAIRAYLSFQIGTNDDDAFAFELDGANNSPINHLAPSRKMLVLTESDEMSLSGGTDKSIAPTNIDKNDESSAGCSGTVRPLKVGNELLFVSAEGLKVHAMGYRYDIDGFPAPDRTIFAEHITRSGIREMSFEKKDSTLYAIRNDGVMAVCAYDVDQEVVGWGRWITQGGFESITTIPTATAEDTYVIVARTVGGVLKRYIEVFDRDVMLDCAVVASDTAGKITWTGLGHLEGLKVQVYADQSYRGEFTVQGGQITLPRAAKSVQIGLAYTARIELMQPELGANGTTSQGNPVSVREVVIRVLDTQAAVVNGKPVQFRQFDTQVLDMPSPKVTGDYRVLALSDQVYTTQQIIEQPYPAPFHLLDVIRKITIND</sequence>
<gene>
    <name evidence="2" type="ORF">CEJ45_08475</name>
</gene>